<gene>
    <name evidence="2" type="ORF">E5A74_00100</name>
</gene>
<dbReference type="AlphaFoldDB" id="A0A4S1WQJ3"/>
<keyword evidence="1" id="KW-0812">Transmembrane</keyword>
<evidence type="ECO:0000256" key="1">
    <source>
        <dbReference type="SAM" id="Phobius"/>
    </source>
</evidence>
<accession>A0A4S1WQJ3</accession>
<evidence type="ECO:0000313" key="2">
    <source>
        <dbReference type="EMBL" id="TGX45621.1"/>
    </source>
</evidence>
<comment type="caution">
    <text evidence="2">The sequence shown here is derived from an EMBL/GenBank/DDBJ whole genome shotgun (WGS) entry which is preliminary data.</text>
</comment>
<dbReference type="EMBL" id="SRXU01000001">
    <property type="protein sequence ID" value="TGX45621.1"/>
    <property type="molecule type" value="Genomic_DNA"/>
</dbReference>
<keyword evidence="3" id="KW-1185">Reference proteome</keyword>
<name>A0A4S1WQJ3_9SPHN</name>
<dbReference type="Proteomes" id="UP000309848">
    <property type="component" value="Unassembled WGS sequence"/>
</dbReference>
<reference evidence="2 3" key="1">
    <citation type="submission" date="2019-04" db="EMBL/GenBank/DDBJ databases">
        <title>Sphingomonas psychrotolerans sp. nov., isolated from soil in the Tianshan Mountains, Xinjiang, China.</title>
        <authorList>
            <person name="Luo Y."/>
            <person name="Sheng H."/>
        </authorList>
    </citation>
    <scope>NUCLEOTIDE SEQUENCE [LARGE SCALE GENOMIC DNA]</scope>
    <source>
        <strain evidence="2 3">KIS18-15</strain>
    </source>
</reference>
<protein>
    <submittedName>
        <fullName evidence="2">Uncharacterized protein</fullName>
    </submittedName>
</protein>
<organism evidence="2 3">
    <name type="scientific">Sphingomonas naasensis</name>
    <dbReference type="NCBI Taxonomy" id="1344951"/>
    <lineage>
        <taxon>Bacteria</taxon>
        <taxon>Pseudomonadati</taxon>
        <taxon>Pseudomonadota</taxon>
        <taxon>Alphaproteobacteria</taxon>
        <taxon>Sphingomonadales</taxon>
        <taxon>Sphingomonadaceae</taxon>
        <taxon>Sphingomonas</taxon>
    </lineage>
</organism>
<keyword evidence="1" id="KW-0472">Membrane</keyword>
<dbReference type="OrthoDB" id="7574587at2"/>
<proteinExistence type="predicted"/>
<evidence type="ECO:0000313" key="3">
    <source>
        <dbReference type="Proteomes" id="UP000309848"/>
    </source>
</evidence>
<sequence>MHANLFWIAALLAVVVYCIAQAVRDFRAKRYGWAIAAAASAVVVLTIPWPTHAIKIDLPQR</sequence>
<keyword evidence="1" id="KW-1133">Transmembrane helix</keyword>
<feature type="transmembrane region" description="Helical" evidence="1">
    <location>
        <begin position="30"/>
        <end position="51"/>
    </location>
</feature>
<dbReference type="RefSeq" id="WP_135981612.1">
    <property type="nucleotide sequence ID" value="NZ_JAASQM010000001.1"/>
</dbReference>